<dbReference type="EMBL" id="HACG01052436">
    <property type="protein sequence ID" value="CEK99307.1"/>
    <property type="molecule type" value="Transcribed_RNA"/>
</dbReference>
<organism evidence="7">
    <name type="scientific">Arion vulgaris</name>
    <dbReference type="NCBI Taxonomy" id="1028688"/>
    <lineage>
        <taxon>Eukaryota</taxon>
        <taxon>Metazoa</taxon>
        <taxon>Spiralia</taxon>
        <taxon>Lophotrochozoa</taxon>
        <taxon>Mollusca</taxon>
        <taxon>Gastropoda</taxon>
        <taxon>Heterobranchia</taxon>
        <taxon>Euthyneura</taxon>
        <taxon>Panpulmonata</taxon>
        <taxon>Eupulmonata</taxon>
        <taxon>Stylommatophora</taxon>
        <taxon>Helicina</taxon>
        <taxon>Arionoidea</taxon>
        <taxon>Arionidae</taxon>
        <taxon>Arion</taxon>
    </lineage>
</organism>
<feature type="domain" description="SLC26A/SulP transporter" evidence="6">
    <location>
        <begin position="126"/>
        <end position="162"/>
    </location>
</feature>
<keyword evidence="4" id="KW-0472">Membrane</keyword>
<dbReference type="GO" id="GO:0016020">
    <property type="term" value="C:membrane"/>
    <property type="evidence" value="ECO:0007669"/>
    <property type="project" value="UniProtKB-SubCell"/>
</dbReference>
<dbReference type="AlphaFoldDB" id="A0A0B7C284"/>
<feature type="compositionally biased region" description="Basic and acidic residues" evidence="5">
    <location>
        <begin position="51"/>
        <end position="70"/>
    </location>
</feature>
<sequence length="162" mass="18068">MDTKLQPFLRSLHRIIPVSNSPELTPCLHNGNVAGDPRRISSVTEATVEGSTEKKDLSQQEDRIARKDSKSASQWSKSLKASAEKLGDCFRCCNCTSESCLDWTRRFLPFTRILKNYSATYDLPCDIIAGLTVGIMQIPQGMAYALLTQLPPVYGLYTSFFP</sequence>
<evidence type="ECO:0000256" key="4">
    <source>
        <dbReference type="ARBA" id="ARBA00023136"/>
    </source>
</evidence>
<protein>
    <recommendedName>
        <fullName evidence="6">SLC26A/SulP transporter domain-containing protein</fullName>
    </recommendedName>
</protein>
<gene>
    <name evidence="7" type="primary">ORF220950</name>
</gene>
<comment type="subcellular location">
    <subcellularLocation>
        <location evidence="1">Membrane</location>
        <topology evidence="1">Multi-pass membrane protein</topology>
    </subcellularLocation>
</comment>
<evidence type="ECO:0000256" key="2">
    <source>
        <dbReference type="ARBA" id="ARBA00022692"/>
    </source>
</evidence>
<dbReference type="GO" id="GO:0055085">
    <property type="term" value="P:transmembrane transport"/>
    <property type="evidence" value="ECO:0007669"/>
    <property type="project" value="InterPro"/>
</dbReference>
<evidence type="ECO:0000313" key="7">
    <source>
        <dbReference type="EMBL" id="CEK99307.1"/>
    </source>
</evidence>
<proteinExistence type="predicted"/>
<keyword evidence="3" id="KW-1133">Transmembrane helix</keyword>
<dbReference type="InterPro" id="IPR011547">
    <property type="entry name" value="SLC26A/SulP_dom"/>
</dbReference>
<dbReference type="InterPro" id="IPR001902">
    <property type="entry name" value="SLC26A/SulP_fam"/>
</dbReference>
<evidence type="ECO:0000256" key="5">
    <source>
        <dbReference type="SAM" id="MobiDB-lite"/>
    </source>
</evidence>
<feature type="region of interest" description="Disordered" evidence="5">
    <location>
        <begin position="45"/>
        <end position="70"/>
    </location>
</feature>
<evidence type="ECO:0000256" key="3">
    <source>
        <dbReference type="ARBA" id="ARBA00022989"/>
    </source>
</evidence>
<keyword evidence="2" id="KW-0812">Transmembrane</keyword>
<evidence type="ECO:0000256" key="1">
    <source>
        <dbReference type="ARBA" id="ARBA00004141"/>
    </source>
</evidence>
<dbReference type="PANTHER" id="PTHR11814">
    <property type="entry name" value="SULFATE TRANSPORTER"/>
    <property type="match status" value="1"/>
</dbReference>
<evidence type="ECO:0000259" key="6">
    <source>
        <dbReference type="Pfam" id="PF00916"/>
    </source>
</evidence>
<dbReference type="Pfam" id="PF00916">
    <property type="entry name" value="Sulfate_transp"/>
    <property type="match status" value="1"/>
</dbReference>
<feature type="non-terminal residue" evidence="7">
    <location>
        <position position="162"/>
    </location>
</feature>
<reference evidence="7" key="1">
    <citation type="submission" date="2014-12" db="EMBL/GenBank/DDBJ databases">
        <title>Insight into the proteome of Arion vulgaris.</title>
        <authorList>
            <person name="Aradska J."/>
            <person name="Bulat T."/>
            <person name="Smidak R."/>
            <person name="Sarate P."/>
            <person name="Gangsoo J."/>
            <person name="Sialana F."/>
            <person name="Bilban M."/>
            <person name="Lubec G."/>
        </authorList>
    </citation>
    <scope>NUCLEOTIDE SEQUENCE</scope>
    <source>
        <tissue evidence="7">Skin</tissue>
    </source>
</reference>
<accession>A0A0B7C284</accession>
<name>A0A0B7C284_9EUPU</name>